<keyword evidence="2" id="KW-0808">Transferase</keyword>
<keyword evidence="6" id="KW-0862">Zinc</keyword>
<organism evidence="12 13">
    <name type="scientific">Galerina marginata (strain CBS 339.88)</name>
    <dbReference type="NCBI Taxonomy" id="685588"/>
    <lineage>
        <taxon>Eukaryota</taxon>
        <taxon>Fungi</taxon>
        <taxon>Dikarya</taxon>
        <taxon>Basidiomycota</taxon>
        <taxon>Agaricomycotina</taxon>
        <taxon>Agaricomycetes</taxon>
        <taxon>Agaricomycetidae</taxon>
        <taxon>Agaricales</taxon>
        <taxon>Agaricineae</taxon>
        <taxon>Strophariaceae</taxon>
        <taxon>Galerina</taxon>
    </lineage>
</organism>
<name>A0A067THH0_GALM3</name>
<dbReference type="HOGENOM" id="CLU_015200_0_0_1"/>
<dbReference type="PROSITE" id="PS50089">
    <property type="entry name" value="ZF_RING_2"/>
    <property type="match status" value="1"/>
</dbReference>
<dbReference type="InterPro" id="IPR018957">
    <property type="entry name" value="Znf_C3HC4_RING-type"/>
</dbReference>
<keyword evidence="5" id="KW-0833">Ubl conjugation pathway</keyword>
<dbReference type="STRING" id="685588.A0A067THH0"/>
<gene>
    <name evidence="12" type="ORF">GALMADRAFT_238141</name>
</gene>
<dbReference type="Proteomes" id="UP000027222">
    <property type="component" value="Unassembled WGS sequence"/>
</dbReference>
<dbReference type="GO" id="GO:0005634">
    <property type="term" value="C:nucleus"/>
    <property type="evidence" value="ECO:0007669"/>
    <property type="project" value="UniProtKB-SubCell"/>
</dbReference>
<evidence type="ECO:0000256" key="1">
    <source>
        <dbReference type="ARBA" id="ARBA00004123"/>
    </source>
</evidence>
<evidence type="ECO:0000256" key="2">
    <source>
        <dbReference type="ARBA" id="ARBA00022679"/>
    </source>
</evidence>
<protein>
    <recommendedName>
        <fullName evidence="11">RING-type domain-containing protein</fullName>
    </recommendedName>
</protein>
<evidence type="ECO:0000256" key="6">
    <source>
        <dbReference type="ARBA" id="ARBA00022833"/>
    </source>
</evidence>
<dbReference type="SUPFAM" id="SSF57850">
    <property type="entry name" value="RING/U-box"/>
    <property type="match status" value="1"/>
</dbReference>
<dbReference type="PANTHER" id="PTHR16079">
    <property type="entry name" value="UBIQUITIN LIGASE PROTEIN CHFR"/>
    <property type="match status" value="1"/>
</dbReference>
<dbReference type="InterPro" id="IPR013083">
    <property type="entry name" value="Znf_RING/FYVE/PHD"/>
</dbReference>
<dbReference type="InterPro" id="IPR052256">
    <property type="entry name" value="E3_ubiquitin-ligase_CHFR"/>
</dbReference>
<reference evidence="13" key="1">
    <citation type="journal article" date="2014" name="Proc. Natl. Acad. Sci. U.S.A.">
        <title>Extensive sampling of basidiomycete genomes demonstrates inadequacy of the white-rot/brown-rot paradigm for wood decay fungi.</title>
        <authorList>
            <person name="Riley R."/>
            <person name="Salamov A.A."/>
            <person name="Brown D.W."/>
            <person name="Nagy L.G."/>
            <person name="Floudas D."/>
            <person name="Held B.W."/>
            <person name="Levasseur A."/>
            <person name="Lombard V."/>
            <person name="Morin E."/>
            <person name="Otillar R."/>
            <person name="Lindquist E.A."/>
            <person name="Sun H."/>
            <person name="LaButti K.M."/>
            <person name="Schmutz J."/>
            <person name="Jabbour D."/>
            <person name="Luo H."/>
            <person name="Baker S.E."/>
            <person name="Pisabarro A.G."/>
            <person name="Walton J.D."/>
            <person name="Blanchette R.A."/>
            <person name="Henrissat B."/>
            <person name="Martin F."/>
            <person name="Cullen D."/>
            <person name="Hibbett D.S."/>
            <person name="Grigoriev I.V."/>
        </authorList>
    </citation>
    <scope>NUCLEOTIDE SEQUENCE [LARGE SCALE GENOMIC DNA]</scope>
    <source>
        <strain evidence="13">CBS 339.88</strain>
    </source>
</reference>
<evidence type="ECO:0000256" key="4">
    <source>
        <dbReference type="ARBA" id="ARBA00022771"/>
    </source>
</evidence>
<evidence type="ECO:0000256" key="10">
    <source>
        <dbReference type="SAM" id="MobiDB-lite"/>
    </source>
</evidence>
<dbReference type="GO" id="GO:0006511">
    <property type="term" value="P:ubiquitin-dependent protein catabolic process"/>
    <property type="evidence" value="ECO:0007669"/>
    <property type="project" value="TreeGrafter"/>
</dbReference>
<evidence type="ECO:0000256" key="9">
    <source>
        <dbReference type="PROSITE-ProRule" id="PRU00175"/>
    </source>
</evidence>
<evidence type="ECO:0000256" key="7">
    <source>
        <dbReference type="ARBA" id="ARBA00023242"/>
    </source>
</evidence>
<keyword evidence="7" id="KW-0539">Nucleus</keyword>
<evidence type="ECO:0000256" key="5">
    <source>
        <dbReference type="ARBA" id="ARBA00022786"/>
    </source>
</evidence>
<proteinExistence type="predicted"/>
<dbReference type="OrthoDB" id="1305878at2759"/>
<dbReference type="Gene3D" id="3.30.40.10">
    <property type="entry name" value="Zinc/RING finger domain, C3HC4 (zinc finger)"/>
    <property type="match status" value="1"/>
</dbReference>
<feature type="region of interest" description="Disordered" evidence="10">
    <location>
        <begin position="428"/>
        <end position="462"/>
    </location>
</feature>
<dbReference type="EMBL" id="KL142369">
    <property type="protein sequence ID" value="KDR82670.1"/>
    <property type="molecule type" value="Genomic_DNA"/>
</dbReference>
<feature type="region of interest" description="Disordered" evidence="10">
    <location>
        <begin position="481"/>
        <end position="500"/>
    </location>
</feature>
<feature type="compositionally biased region" description="Basic and acidic residues" evidence="10">
    <location>
        <begin position="43"/>
        <end position="63"/>
    </location>
</feature>
<keyword evidence="4 9" id="KW-0863">Zinc-finger</keyword>
<evidence type="ECO:0000256" key="3">
    <source>
        <dbReference type="ARBA" id="ARBA00022723"/>
    </source>
</evidence>
<feature type="compositionally biased region" description="Low complexity" evidence="10">
    <location>
        <begin position="432"/>
        <end position="450"/>
    </location>
</feature>
<feature type="domain" description="RING-type" evidence="11">
    <location>
        <begin position="81"/>
        <end position="121"/>
    </location>
</feature>
<accession>A0A067THH0</accession>
<feature type="compositionally biased region" description="Low complexity" evidence="10">
    <location>
        <begin position="20"/>
        <end position="29"/>
    </location>
</feature>
<dbReference type="GO" id="GO:0016567">
    <property type="term" value="P:protein ubiquitination"/>
    <property type="evidence" value="ECO:0007669"/>
    <property type="project" value="TreeGrafter"/>
</dbReference>
<dbReference type="Pfam" id="PF17979">
    <property type="entry name" value="zf-CRD"/>
    <property type="match status" value="1"/>
</dbReference>
<dbReference type="GO" id="GO:0004842">
    <property type="term" value="F:ubiquitin-protein transferase activity"/>
    <property type="evidence" value="ECO:0007669"/>
    <property type="project" value="TreeGrafter"/>
</dbReference>
<evidence type="ECO:0000313" key="12">
    <source>
        <dbReference type="EMBL" id="KDR82670.1"/>
    </source>
</evidence>
<keyword evidence="3" id="KW-0479">Metal-binding</keyword>
<sequence>MSQDLSTVDHPNGLSDFNDSPSTPSSTSSLKRRASASFECPDDSTRKKMKEEPQDNAHPEENSRPGSLPRFVDEIAEELQCGCCSELVYRPVLVMPCQHFFCGSCCVLWIRNGGTSCPACRGAATVAMPFRSLQPILDTLLRNAPHKARTEREREQADEIYKAGLSIRVPPPKETSPPPDMNRSTEYVHPCPHCLPNNLYEWRCPQPIADPSNDIDHAWHIDDGVPPGHANCGNCENLLALQAPSTTRCDLCLVSFCGIGVQDRCVALPMLSQHPHSLSMHGDLIQSSEVYECFDGNIVEVEIMLEYLDNHRITPRHIYREIVNHIQKQPRGFVPLIELELYTDVHAVAPGLDPGPDAPRSRVCRMCAAETFLWGLKEWWVLERQKGLLEASAMNRKDCPDAGRCILQKENQAHAREFNHVFPSRVLDEPEANNPPEVPNAAPAAPMHPIDLPPPPPITAPGSSAASLSFLLNVDEDMDAVSPEFRSSTSDTRGAVDTPS</sequence>
<dbReference type="Pfam" id="PF00097">
    <property type="entry name" value="zf-C3HC4"/>
    <property type="match status" value="1"/>
</dbReference>
<evidence type="ECO:0000259" key="11">
    <source>
        <dbReference type="PROSITE" id="PS50089"/>
    </source>
</evidence>
<dbReference type="InterPro" id="IPR040909">
    <property type="entry name" value="CHFR_Znf-CRD"/>
</dbReference>
<keyword evidence="13" id="KW-1185">Reference proteome</keyword>
<feature type="region of interest" description="Disordered" evidence="10">
    <location>
        <begin position="1"/>
        <end position="68"/>
    </location>
</feature>
<dbReference type="AlphaFoldDB" id="A0A067THH0"/>
<evidence type="ECO:0000313" key="13">
    <source>
        <dbReference type="Proteomes" id="UP000027222"/>
    </source>
</evidence>
<comment type="subcellular location">
    <subcellularLocation>
        <location evidence="1">Nucleus</location>
    </subcellularLocation>
</comment>
<keyword evidence="8" id="KW-0131">Cell cycle</keyword>
<dbReference type="InterPro" id="IPR001841">
    <property type="entry name" value="Znf_RING"/>
</dbReference>
<evidence type="ECO:0000256" key="8">
    <source>
        <dbReference type="ARBA" id="ARBA00023306"/>
    </source>
</evidence>
<dbReference type="PANTHER" id="PTHR16079:SF4">
    <property type="entry name" value="E3 UBIQUITIN-PROTEIN LIGASE CHFR"/>
    <property type="match status" value="1"/>
</dbReference>
<dbReference type="GO" id="GO:0008270">
    <property type="term" value="F:zinc ion binding"/>
    <property type="evidence" value="ECO:0007669"/>
    <property type="project" value="UniProtKB-KW"/>
</dbReference>